<dbReference type="Gene3D" id="1.20.1250.20">
    <property type="entry name" value="MFS general substrate transporter like domains"/>
    <property type="match status" value="1"/>
</dbReference>
<evidence type="ECO:0000256" key="3">
    <source>
        <dbReference type="ARBA" id="ARBA00022692"/>
    </source>
</evidence>
<feature type="transmembrane region" description="Helical" evidence="6">
    <location>
        <begin position="20"/>
        <end position="42"/>
    </location>
</feature>
<dbReference type="PANTHER" id="PTHR23506:SF40">
    <property type="entry name" value="CHROMAFFIN GRANULE AMINE TRANSPORTER ISOFORM X2"/>
    <property type="match status" value="1"/>
</dbReference>
<dbReference type="InterPro" id="IPR036259">
    <property type="entry name" value="MFS_trans_sf"/>
</dbReference>
<evidence type="ECO:0000313" key="8">
    <source>
        <dbReference type="Proteomes" id="UP000186698"/>
    </source>
</evidence>
<dbReference type="RefSeq" id="XP_041442943.1">
    <property type="nucleotide sequence ID" value="XM_041587009.1"/>
</dbReference>
<sequence length="482" mass="52057">MERRSFRQWLMETRESRTMVVIVVTVALFVDCILSTVIAPILPTVLNDSLHGKENTSVTSNSSAVSDYTFLFNLSLYNNSSEGIYQEQNVSRTQGSGIDGECHDQEKDSLHGENLKIGLLLSFKGMVQIVANPIVGKLTNRFGYDAPLFVGFAVVFTSTLMYAFGEEYVFLCVARGFQGIGSSLTTVPGLALLANIYPDDNERAKVMAIATSGLAVGALVAAPFGSLMNGFLGKSSPFYVIAAVTLLDGALRLCILKPKFSPGSIPATPYRTLLADPYILVTVAGDFLTKLSFSLLQTTVPLRMLEHMCAPSYQLGLAFVPAMLTCILTLNGFAILSLKWGRWLCLMLGLIFQGIGVICFPLAKNIFGLIGPSIVLGIGISLVGASVVPMMAFLIDLRHTSVYGGIYAILDSVLCLGFSIGPLFGGAIASAIGFTWVMVILCVLLITYAPLLILLRNVPGKDEKKPILNHEEMPEETKPDDH</sequence>
<feature type="transmembrane region" description="Helical" evidence="6">
    <location>
        <begin position="238"/>
        <end position="256"/>
    </location>
</feature>
<dbReference type="PROSITE" id="PS50850">
    <property type="entry name" value="MFS"/>
    <property type="match status" value="1"/>
</dbReference>
<evidence type="ECO:0000313" key="9">
    <source>
        <dbReference type="RefSeq" id="XP_041442943.1"/>
    </source>
</evidence>
<evidence type="ECO:0000256" key="6">
    <source>
        <dbReference type="SAM" id="Phobius"/>
    </source>
</evidence>
<feature type="transmembrane region" description="Helical" evidence="6">
    <location>
        <begin position="316"/>
        <end position="336"/>
    </location>
</feature>
<dbReference type="InterPro" id="IPR011701">
    <property type="entry name" value="MFS"/>
</dbReference>
<gene>
    <name evidence="9" type="primary">LOC108710329</name>
</gene>
<evidence type="ECO:0000256" key="4">
    <source>
        <dbReference type="ARBA" id="ARBA00022989"/>
    </source>
</evidence>
<evidence type="ECO:0000256" key="2">
    <source>
        <dbReference type="ARBA" id="ARBA00022448"/>
    </source>
</evidence>
<dbReference type="PANTHER" id="PTHR23506">
    <property type="entry name" value="GH10249P"/>
    <property type="match status" value="1"/>
</dbReference>
<feature type="transmembrane region" description="Helical" evidence="6">
    <location>
        <begin position="369"/>
        <end position="394"/>
    </location>
</feature>
<keyword evidence="5 6" id="KW-0472">Membrane</keyword>
<accession>A0A8J1MNC9</accession>
<feature type="transmembrane region" description="Helical" evidence="6">
    <location>
        <begin position="117"/>
        <end position="135"/>
    </location>
</feature>
<dbReference type="SUPFAM" id="SSF103473">
    <property type="entry name" value="MFS general substrate transporter"/>
    <property type="match status" value="1"/>
</dbReference>
<dbReference type="GO" id="GO:0030672">
    <property type="term" value="C:synaptic vesicle membrane"/>
    <property type="evidence" value="ECO:0000318"/>
    <property type="project" value="GO_Central"/>
</dbReference>
<feature type="transmembrane region" description="Helical" evidence="6">
    <location>
        <begin position="206"/>
        <end position="226"/>
    </location>
</feature>
<dbReference type="GeneID" id="108710329"/>
<keyword evidence="2" id="KW-0813">Transport</keyword>
<name>A0A8J1MNC9_XENLA</name>
<dbReference type="OrthoDB" id="5086884at2759"/>
<keyword evidence="3 6" id="KW-0812">Transmembrane</keyword>
<dbReference type="AlphaFoldDB" id="A0A8J1MNC9"/>
<dbReference type="KEGG" id="xla:108710329"/>
<feature type="transmembrane region" description="Helical" evidence="6">
    <location>
        <begin position="277"/>
        <end position="296"/>
    </location>
</feature>
<protein>
    <submittedName>
        <fullName evidence="9">Synaptic vesicular amine transporter</fullName>
    </submittedName>
</protein>
<dbReference type="GO" id="GO:0015842">
    <property type="term" value="P:aminergic neurotransmitter loading into synaptic vesicle"/>
    <property type="evidence" value="ECO:0000318"/>
    <property type="project" value="GO_Central"/>
</dbReference>
<dbReference type="Pfam" id="PF07690">
    <property type="entry name" value="MFS_1"/>
    <property type="match status" value="1"/>
</dbReference>
<dbReference type="CDD" id="cd17384">
    <property type="entry name" value="MFS_SLC18A1_2_VAT1_2"/>
    <property type="match status" value="1"/>
</dbReference>
<comment type="subcellular location">
    <subcellularLocation>
        <location evidence="1">Membrane</location>
        <topology evidence="1">Multi-pass membrane protein</topology>
    </subcellularLocation>
</comment>
<feature type="transmembrane region" description="Helical" evidence="6">
    <location>
        <begin position="343"/>
        <end position="363"/>
    </location>
</feature>
<evidence type="ECO:0000256" key="5">
    <source>
        <dbReference type="ARBA" id="ARBA00023136"/>
    </source>
</evidence>
<evidence type="ECO:0000259" key="7">
    <source>
        <dbReference type="PROSITE" id="PS50850"/>
    </source>
</evidence>
<proteinExistence type="predicted"/>
<feature type="transmembrane region" description="Helical" evidence="6">
    <location>
        <begin position="434"/>
        <end position="455"/>
    </location>
</feature>
<reference evidence="9" key="1">
    <citation type="submission" date="2025-08" db="UniProtKB">
        <authorList>
            <consortium name="RefSeq"/>
        </authorList>
    </citation>
    <scope>IDENTIFICATION</scope>
    <source>
        <strain evidence="9">J_2021</strain>
        <tissue evidence="9">Erythrocytes</tissue>
    </source>
</reference>
<dbReference type="InterPro" id="IPR050930">
    <property type="entry name" value="MFS_Vesicular_Transporter"/>
</dbReference>
<feature type="domain" description="Major facilitator superfamily (MFS) profile" evidence="7">
    <location>
        <begin position="20"/>
        <end position="457"/>
    </location>
</feature>
<dbReference type="Proteomes" id="UP000186698">
    <property type="component" value="Chromosome 3L"/>
</dbReference>
<keyword evidence="8" id="KW-1185">Reference proteome</keyword>
<feature type="transmembrane region" description="Helical" evidence="6">
    <location>
        <begin position="176"/>
        <end position="194"/>
    </location>
</feature>
<feature type="transmembrane region" description="Helical" evidence="6">
    <location>
        <begin position="142"/>
        <end position="164"/>
    </location>
</feature>
<dbReference type="GO" id="GO:0043195">
    <property type="term" value="C:terminal bouton"/>
    <property type="evidence" value="ECO:0000318"/>
    <property type="project" value="GO_Central"/>
</dbReference>
<dbReference type="GO" id="GO:0005335">
    <property type="term" value="F:serotonin:sodium:chloride symporter activity"/>
    <property type="evidence" value="ECO:0000318"/>
    <property type="project" value="GO_Central"/>
</dbReference>
<evidence type="ECO:0000256" key="1">
    <source>
        <dbReference type="ARBA" id="ARBA00004141"/>
    </source>
</evidence>
<feature type="transmembrane region" description="Helical" evidence="6">
    <location>
        <begin position="406"/>
        <end position="428"/>
    </location>
</feature>
<dbReference type="InterPro" id="IPR020846">
    <property type="entry name" value="MFS_dom"/>
</dbReference>
<keyword evidence="4 6" id="KW-1133">Transmembrane helix</keyword>
<organism evidence="8 9">
    <name type="scientific">Xenopus laevis</name>
    <name type="common">African clawed frog</name>
    <dbReference type="NCBI Taxonomy" id="8355"/>
    <lineage>
        <taxon>Eukaryota</taxon>
        <taxon>Metazoa</taxon>
        <taxon>Chordata</taxon>
        <taxon>Craniata</taxon>
        <taxon>Vertebrata</taxon>
        <taxon>Euteleostomi</taxon>
        <taxon>Amphibia</taxon>
        <taxon>Batrachia</taxon>
        <taxon>Anura</taxon>
        <taxon>Pipoidea</taxon>
        <taxon>Pipidae</taxon>
        <taxon>Xenopodinae</taxon>
        <taxon>Xenopus</taxon>
        <taxon>Xenopus</taxon>
    </lineage>
</organism>